<dbReference type="EMBL" id="MSFM01000017">
    <property type="protein sequence ID" value="PKX99930.1"/>
    <property type="molecule type" value="Genomic_DNA"/>
</dbReference>
<dbReference type="GeneID" id="36547219"/>
<dbReference type="GO" id="GO:0006631">
    <property type="term" value="P:fatty acid metabolic process"/>
    <property type="evidence" value="ECO:0007669"/>
    <property type="project" value="InterPro"/>
</dbReference>
<evidence type="ECO:0008006" key="10">
    <source>
        <dbReference type="Google" id="ProtNLM"/>
    </source>
</evidence>
<dbReference type="PROSITE" id="PS00067">
    <property type="entry name" value="3HCDH"/>
    <property type="match status" value="1"/>
</dbReference>
<sequence length="721" mass="78134">MLFSSLRTLSFRGPSVASRAFSTSPVARAAEVKSLGVIGAGQMGLGIALVAAQKAGVPVTLVDTSQGSIDKGLKFADKLLEKDVAKERLTRDAADLVRSRITPTLKMDDLSSVDFVIEAVPEIPDLKTGIFSKLAQIAPKHAILATNTSSISITKIAAATTTDPKDLQAASRVISTHFMNPVPIQKGVEIIAGLQTSQETIDTSLKFMERMGKVSSVSADSPGFLANRILMPYINEAVICLETGVGGREDIDNIMKNGTNVPMGPLTLADFIGLDTCLSIMNVLHQETGDSKYRPSGLLKRMVDAGWKGRKAGKAPQPPSLQPENFLRSAPRNRQTNLQQTTRQEYNYLHSTLIQLPNMSKQLQLTLSTSLVLAEQLQSAFSAPPSDTSSPTGDLSAKDALPLLSAAATELKSQVTKLSLLAITSPFTHTAVTSVLATLNESILPSLVTAALLVTPSMHTKAFRAEIEVQVKTALREVRDLLKEVQVVAGKKDAATSQSELSQAEKDSVMVAAGRVWDVCDTLVDIAAKGVVGFVVRRVEEWRDLVRDAVEEIEEWDPDEEGDEFFDEILSDKGDDDDDDDNDDDDEDESNAALHEQKKTSVRILKPVAQIYPAIVKNRLGSVPELSSSLASKLELLMQNLQDIPGLIDEVAGALYEENSEKCVQYLVRVRSCANKVMQSVELSWIADGSSKEDKFTAWSRTWLKVMDEVSKPVLDSGSSK</sequence>
<dbReference type="Pfam" id="PF02737">
    <property type="entry name" value="3HCDH_N"/>
    <property type="match status" value="1"/>
</dbReference>
<dbReference type="PANTHER" id="PTHR48075:SF5">
    <property type="entry name" value="3-HYDROXYBUTYRYL-COA DEHYDROGENASE"/>
    <property type="match status" value="1"/>
</dbReference>
<dbReference type="InterPro" id="IPR036291">
    <property type="entry name" value="NAD(P)-bd_dom_sf"/>
</dbReference>
<dbReference type="InterPro" id="IPR006108">
    <property type="entry name" value="3HC_DH_C"/>
</dbReference>
<evidence type="ECO:0000256" key="4">
    <source>
        <dbReference type="SAM" id="MobiDB-lite"/>
    </source>
</evidence>
<evidence type="ECO:0000313" key="8">
    <source>
        <dbReference type="EMBL" id="PKX99930.1"/>
    </source>
</evidence>
<feature type="domain" description="Cyclin-D1-binding protein 1-like N-terminal" evidence="7">
    <location>
        <begin position="405"/>
        <end position="558"/>
    </location>
</feature>
<keyword evidence="3" id="KW-0560">Oxidoreductase</keyword>
<organism evidence="8 9">
    <name type="scientific">Aspergillus campestris (strain IBT 28561)</name>
    <dbReference type="NCBI Taxonomy" id="1392248"/>
    <lineage>
        <taxon>Eukaryota</taxon>
        <taxon>Fungi</taxon>
        <taxon>Dikarya</taxon>
        <taxon>Ascomycota</taxon>
        <taxon>Pezizomycotina</taxon>
        <taxon>Eurotiomycetes</taxon>
        <taxon>Eurotiomycetidae</taxon>
        <taxon>Eurotiales</taxon>
        <taxon>Aspergillaceae</taxon>
        <taxon>Aspergillus</taxon>
        <taxon>Aspergillus subgen. Circumdati</taxon>
    </lineage>
</organism>
<reference evidence="8" key="1">
    <citation type="submission" date="2016-12" db="EMBL/GenBank/DDBJ databases">
        <title>The genomes of Aspergillus section Nigri reveals drivers in fungal speciation.</title>
        <authorList>
            <consortium name="DOE Joint Genome Institute"/>
            <person name="Vesth T.C."/>
            <person name="Nybo J."/>
            <person name="Theobald S."/>
            <person name="Brandl J."/>
            <person name="Frisvad J.C."/>
            <person name="Nielsen K.F."/>
            <person name="Lyhne E.K."/>
            <person name="Kogle M.E."/>
            <person name="Kuo A."/>
            <person name="Riley R."/>
            <person name="Clum A."/>
            <person name="Nolan M."/>
            <person name="Lipzen A."/>
            <person name="Salamov A."/>
            <person name="Henrissat B."/>
            <person name="Wiebenga A."/>
            <person name="De vries R.P."/>
            <person name="Grigoriev I.V."/>
            <person name="Mortensen U.H."/>
            <person name="Andersen M.R."/>
            <person name="Baker S.E."/>
        </authorList>
    </citation>
    <scope>NUCLEOTIDE SEQUENCE</scope>
    <source>
        <strain evidence="8">IBT 28561</strain>
    </source>
</reference>
<feature type="compositionally biased region" description="Acidic residues" evidence="4">
    <location>
        <begin position="569"/>
        <end position="590"/>
    </location>
</feature>
<dbReference type="Pfam" id="PF00725">
    <property type="entry name" value="3HCDH"/>
    <property type="match status" value="1"/>
</dbReference>
<dbReference type="InterPro" id="IPR008927">
    <property type="entry name" value="6-PGluconate_DH-like_C_sf"/>
</dbReference>
<evidence type="ECO:0000259" key="5">
    <source>
        <dbReference type="Pfam" id="PF00725"/>
    </source>
</evidence>
<gene>
    <name evidence="8" type="ORF">P168DRAFT_313685</name>
</gene>
<feature type="domain" description="3-hydroxyacyl-CoA dehydrogenase C-terminal" evidence="5">
    <location>
        <begin position="223"/>
        <end position="314"/>
    </location>
</feature>
<evidence type="ECO:0000256" key="1">
    <source>
        <dbReference type="ARBA" id="ARBA00005005"/>
    </source>
</evidence>
<dbReference type="SUPFAM" id="SSF51735">
    <property type="entry name" value="NAD(P)-binding Rossmann-fold domains"/>
    <property type="match status" value="1"/>
</dbReference>
<feature type="domain" description="3-hydroxyacyl-CoA dehydrogenase NAD binding" evidence="6">
    <location>
        <begin position="35"/>
        <end position="215"/>
    </location>
</feature>
<dbReference type="SUPFAM" id="SSF48179">
    <property type="entry name" value="6-phosphogluconate dehydrogenase C-terminal domain-like"/>
    <property type="match status" value="1"/>
</dbReference>
<dbReference type="InterPro" id="IPR006180">
    <property type="entry name" value="3-OHacyl-CoA_DH_CS"/>
</dbReference>
<dbReference type="Pfam" id="PF13324">
    <property type="entry name" value="GCIP_N"/>
    <property type="match status" value="1"/>
</dbReference>
<dbReference type="Gene3D" id="1.20.1410.10">
    <property type="entry name" value="I/LWEQ domain"/>
    <property type="match status" value="1"/>
</dbReference>
<evidence type="ECO:0000259" key="6">
    <source>
        <dbReference type="Pfam" id="PF02737"/>
    </source>
</evidence>
<name>A0A2I1CQM4_ASPC2</name>
<evidence type="ECO:0000256" key="2">
    <source>
        <dbReference type="ARBA" id="ARBA00009463"/>
    </source>
</evidence>
<dbReference type="OrthoDB" id="5958943at2759"/>
<dbReference type="AlphaFoldDB" id="A0A2I1CQM4"/>
<proteinExistence type="inferred from homology"/>
<dbReference type="InterPro" id="IPR013328">
    <property type="entry name" value="6PGD_dom2"/>
</dbReference>
<accession>A0A2I1CQM4</accession>
<dbReference type="InterPro" id="IPR006176">
    <property type="entry name" value="3-OHacyl-CoA_DH_NAD-bd"/>
</dbReference>
<feature type="region of interest" description="Disordered" evidence="4">
    <location>
        <begin position="309"/>
        <end position="333"/>
    </location>
</feature>
<comment type="pathway">
    <text evidence="1">Lipid metabolism; fatty acid beta-oxidation.</text>
</comment>
<feature type="region of interest" description="Disordered" evidence="4">
    <location>
        <begin position="569"/>
        <end position="596"/>
    </location>
</feature>
<comment type="similarity">
    <text evidence="2">Belongs to the 3-hydroxyacyl-CoA dehydrogenase family.</text>
</comment>
<evidence type="ECO:0000259" key="7">
    <source>
        <dbReference type="Pfam" id="PF13324"/>
    </source>
</evidence>
<keyword evidence="9" id="KW-1185">Reference proteome</keyword>
<dbReference type="Gene3D" id="1.10.1040.10">
    <property type="entry name" value="N-(1-d-carboxylethyl)-l-norvaline Dehydrogenase, domain 2"/>
    <property type="match status" value="1"/>
</dbReference>
<dbReference type="RefSeq" id="XP_024688525.1">
    <property type="nucleotide sequence ID" value="XM_024839695.1"/>
</dbReference>
<dbReference type="GO" id="GO:0016616">
    <property type="term" value="F:oxidoreductase activity, acting on the CH-OH group of donors, NAD or NADP as acceptor"/>
    <property type="evidence" value="ECO:0007669"/>
    <property type="project" value="InterPro"/>
</dbReference>
<evidence type="ECO:0000313" key="9">
    <source>
        <dbReference type="Proteomes" id="UP000234254"/>
    </source>
</evidence>
<protein>
    <recommendedName>
        <fullName evidence="10">3-hydroxyacyl-CoA dehydrogenase</fullName>
    </recommendedName>
</protein>
<dbReference type="VEuPathDB" id="FungiDB:P168DRAFT_313685"/>
<evidence type="ECO:0000256" key="3">
    <source>
        <dbReference type="ARBA" id="ARBA00023002"/>
    </source>
</evidence>
<dbReference type="PANTHER" id="PTHR48075">
    <property type="entry name" value="3-HYDROXYACYL-COA DEHYDROGENASE FAMILY PROTEIN"/>
    <property type="match status" value="1"/>
</dbReference>
<comment type="caution">
    <text evidence="8">The sequence shown here is derived from an EMBL/GenBank/DDBJ whole genome shotgun (WGS) entry which is preliminary data.</text>
</comment>
<dbReference type="InterPro" id="IPR049317">
    <property type="entry name" value="GCIP-like_N"/>
</dbReference>
<dbReference type="Proteomes" id="UP000234254">
    <property type="component" value="Unassembled WGS sequence"/>
</dbReference>
<dbReference type="Gene3D" id="3.40.50.720">
    <property type="entry name" value="NAD(P)-binding Rossmann-like Domain"/>
    <property type="match status" value="1"/>
</dbReference>
<dbReference type="FunFam" id="3.40.50.720:FF:000009">
    <property type="entry name" value="Fatty oxidation complex, alpha subunit"/>
    <property type="match status" value="1"/>
</dbReference>
<dbReference type="GO" id="GO:0070403">
    <property type="term" value="F:NAD+ binding"/>
    <property type="evidence" value="ECO:0007669"/>
    <property type="project" value="InterPro"/>
</dbReference>